<proteinExistence type="predicted"/>
<dbReference type="RefSeq" id="WP_134493156.1">
    <property type="nucleotide sequence ID" value="NZ_SOEZ01000079.1"/>
</dbReference>
<accession>A0A4R8U9Y8</accession>
<dbReference type="EMBL" id="SOEZ01000079">
    <property type="protein sequence ID" value="TFB46509.1"/>
    <property type="molecule type" value="Genomic_DNA"/>
</dbReference>
<evidence type="ECO:0000256" key="1">
    <source>
        <dbReference type="SAM" id="MobiDB-lite"/>
    </source>
</evidence>
<evidence type="ECO:0000313" key="4">
    <source>
        <dbReference type="Proteomes" id="UP000297866"/>
    </source>
</evidence>
<evidence type="ECO:0000259" key="2">
    <source>
        <dbReference type="PROSITE" id="PS51688"/>
    </source>
</evidence>
<dbReference type="AlphaFoldDB" id="A0A4R8U9Y8"/>
<dbReference type="PROSITE" id="PS51688">
    <property type="entry name" value="ICA"/>
    <property type="match status" value="1"/>
</dbReference>
<feature type="domain" description="Peptidase S74" evidence="2">
    <location>
        <begin position="134"/>
        <end position="231"/>
    </location>
</feature>
<dbReference type="OrthoDB" id="5125409at2"/>
<evidence type="ECO:0000313" key="3">
    <source>
        <dbReference type="EMBL" id="TFB46509.1"/>
    </source>
</evidence>
<comment type="caution">
    <text evidence="3">The sequence shown here is derived from an EMBL/GenBank/DDBJ whole genome shotgun (WGS) entry which is preliminary data.</text>
</comment>
<dbReference type="Proteomes" id="UP000297866">
    <property type="component" value="Unassembled WGS sequence"/>
</dbReference>
<reference evidence="3 4" key="1">
    <citation type="submission" date="2019-03" db="EMBL/GenBank/DDBJ databases">
        <title>Genomics of glacier-inhabiting Cryobacterium strains.</title>
        <authorList>
            <person name="Liu Q."/>
            <person name="Xin Y.-H."/>
        </authorList>
    </citation>
    <scope>NUCLEOTIDE SEQUENCE [LARGE SCALE GENOMIC DNA]</scope>
    <source>
        <strain evidence="3 4">Sr47</strain>
    </source>
</reference>
<feature type="region of interest" description="Disordered" evidence="1">
    <location>
        <begin position="1"/>
        <end position="20"/>
    </location>
</feature>
<keyword evidence="4" id="KW-1185">Reference proteome</keyword>
<name>A0A4R8U9Y8_9MICO</name>
<sequence>MSFQPGSIGSRMPASEDTQLRKMRDLERFVTELGPSIAKSFQTTVDALTTQQEQLAGLLNDLQAQVDSAMSTAVNTGNVTATGFGHFGTDVTVGGDLTVDGALRVPSVPVTVLTSNYFATYATTDDGRIGHVPSSARFKQDIRPTVFDPHSILDAEIVDFRYTAETDLHGDNAPYIIGGIAEQFHAAGLGAFVNYDSEGAPFGIAYERLAVGIIPLLQQINRRVTALEAGPTA</sequence>
<protein>
    <submittedName>
        <fullName evidence="3">Tail fiber domain-containing protein</fullName>
    </submittedName>
</protein>
<dbReference type="InterPro" id="IPR030392">
    <property type="entry name" value="S74_ICA"/>
</dbReference>
<organism evidence="3 4">
    <name type="scientific">Cryobacterium tagatosivorans</name>
    <dbReference type="NCBI Taxonomy" id="1259199"/>
    <lineage>
        <taxon>Bacteria</taxon>
        <taxon>Bacillati</taxon>
        <taxon>Actinomycetota</taxon>
        <taxon>Actinomycetes</taxon>
        <taxon>Micrococcales</taxon>
        <taxon>Microbacteriaceae</taxon>
        <taxon>Cryobacterium</taxon>
    </lineage>
</organism>
<gene>
    <name evidence="3" type="ORF">E3O23_17120</name>
</gene>